<accession>A0A417Z7Y1</accession>
<protein>
    <submittedName>
        <fullName evidence="1">DNA lyase</fullName>
    </submittedName>
</protein>
<reference evidence="1 2" key="1">
    <citation type="submission" date="2018-08" db="EMBL/GenBank/DDBJ databases">
        <title>Whole genome sequence analysis of Dermacoccus abyssi bacteria isolated from Deep Mariana trench Micromonospora spp reveals genes involved in the environmental adaptation and production of secondary metabolites.</title>
        <authorList>
            <person name="Abdel-Mageed W.M."/>
            <person name="Lehri B."/>
            <person name="Nouioui I."/>
            <person name="Goodfellow I."/>
            <person name="Jaspars M."/>
            <person name="Karlyshev A."/>
        </authorList>
    </citation>
    <scope>NUCLEOTIDE SEQUENCE [LARGE SCALE GENOMIC DNA]</scope>
    <source>
        <strain evidence="1 2">MT1.1</strain>
    </source>
</reference>
<evidence type="ECO:0000313" key="2">
    <source>
        <dbReference type="Proteomes" id="UP000285376"/>
    </source>
</evidence>
<dbReference type="InterPro" id="IPR004260">
    <property type="entry name" value="Pyr-dimer_DNA_glycosylase"/>
</dbReference>
<sequence length="143" mass="16561">MRIWSLHPAQLDRRALVAGWREGLLAQKVLAGETTGYRNHPQLLRFRATDDPIRAITSYLWRLAEEADRRGYTFRSDKLLRPLEPSVSLTLAQGQLDYEWAHLCRKVEQRDPPWFRAHLAASAPRPHPMFTLIPGPVAEWEIV</sequence>
<gene>
    <name evidence="1" type="ORF">D1832_05850</name>
</gene>
<proteinExistence type="predicted"/>
<evidence type="ECO:0000313" key="1">
    <source>
        <dbReference type="EMBL" id="RHW46742.1"/>
    </source>
</evidence>
<dbReference type="AlphaFoldDB" id="A0A417Z7Y1"/>
<name>A0A417Z7Y1_9MICO</name>
<dbReference type="EMBL" id="QWLM01000004">
    <property type="protein sequence ID" value="RHW46742.1"/>
    <property type="molecule type" value="Genomic_DNA"/>
</dbReference>
<comment type="caution">
    <text evidence="1">The sequence shown here is derived from an EMBL/GenBank/DDBJ whole genome shotgun (WGS) entry which is preliminary data.</text>
</comment>
<organism evidence="1 2">
    <name type="scientific">Dermacoccus abyssi</name>
    <dbReference type="NCBI Taxonomy" id="322596"/>
    <lineage>
        <taxon>Bacteria</taxon>
        <taxon>Bacillati</taxon>
        <taxon>Actinomycetota</taxon>
        <taxon>Actinomycetes</taxon>
        <taxon>Micrococcales</taxon>
        <taxon>Dermacoccaceae</taxon>
        <taxon>Dermacoccus</taxon>
    </lineage>
</organism>
<dbReference type="Pfam" id="PF03013">
    <property type="entry name" value="Pyr_excise"/>
    <property type="match status" value="1"/>
</dbReference>
<dbReference type="Proteomes" id="UP000285376">
    <property type="component" value="Unassembled WGS sequence"/>
</dbReference>
<keyword evidence="1" id="KW-0456">Lyase</keyword>
<dbReference type="RefSeq" id="WP_047310698.1">
    <property type="nucleotide sequence ID" value="NZ_CBCRVH010000003.1"/>
</dbReference>
<dbReference type="GO" id="GO:0016829">
    <property type="term" value="F:lyase activity"/>
    <property type="evidence" value="ECO:0007669"/>
    <property type="project" value="UniProtKB-KW"/>
</dbReference>